<name>A0ABQ5BW53_9ASTR</name>
<comment type="caution">
    <text evidence="1">The sequence shown here is derived from an EMBL/GenBank/DDBJ whole genome shotgun (WGS) entry which is preliminary data.</text>
</comment>
<protein>
    <submittedName>
        <fullName evidence="1">Uncharacterized protein</fullName>
    </submittedName>
</protein>
<gene>
    <name evidence="1" type="ORF">Tco_0877692</name>
</gene>
<reference evidence="1" key="2">
    <citation type="submission" date="2022-01" db="EMBL/GenBank/DDBJ databases">
        <authorList>
            <person name="Yamashiro T."/>
            <person name="Shiraishi A."/>
            <person name="Satake H."/>
            <person name="Nakayama K."/>
        </authorList>
    </citation>
    <scope>NUCLEOTIDE SEQUENCE</scope>
</reference>
<accession>A0ABQ5BW53</accession>
<sequence length="250" mass="29089">MIPGTNLHCFDVHNDGYFSHLPLTYVDGVILKMVVRRMPYEEFAVYFEERCGCYFQSLYYQVPSQDLVRGLVRVSDDRSLSYMFDVEETFGRLNLYLDHLDMNLLEYLSQVITYDMDACVYKKIGPPKKRFYVCFVGLTDGWKAWCRKIIALDGCFLKSPNQGEILSAIGKDGNKHIYPVAWTVVLRMKMLYEVSCIAVIFQLSEDHLSRRFIKRTGRQLDVNGQRVGFDKSKVECYNCYKYGDEIAPLT</sequence>
<dbReference type="PANTHER" id="PTHR31973:SF189">
    <property type="entry name" value="TRANSPOSASE, MUDR, PLANT, MULE TRANSPOSASE DOMAIN PROTEIN-RELATED"/>
    <property type="match status" value="1"/>
</dbReference>
<keyword evidence="2" id="KW-1185">Reference proteome</keyword>
<proteinExistence type="predicted"/>
<reference evidence="1" key="1">
    <citation type="journal article" date="2022" name="Int. J. Mol. Sci.">
        <title>Draft Genome of Tanacetum Coccineum: Genomic Comparison of Closely Related Tanacetum-Family Plants.</title>
        <authorList>
            <person name="Yamashiro T."/>
            <person name="Shiraishi A."/>
            <person name="Nakayama K."/>
            <person name="Satake H."/>
        </authorList>
    </citation>
    <scope>NUCLEOTIDE SEQUENCE</scope>
</reference>
<dbReference type="EMBL" id="BQNB010013682">
    <property type="protein sequence ID" value="GJT18986.1"/>
    <property type="molecule type" value="Genomic_DNA"/>
</dbReference>
<organism evidence="1 2">
    <name type="scientific">Tanacetum coccineum</name>
    <dbReference type="NCBI Taxonomy" id="301880"/>
    <lineage>
        <taxon>Eukaryota</taxon>
        <taxon>Viridiplantae</taxon>
        <taxon>Streptophyta</taxon>
        <taxon>Embryophyta</taxon>
        <taxon>Tracheophyta</taxon>
        <taxon>Spermatophyta</taxon>
        <taxon>Magnoliopsida</taxon>
        <taxon>eudicotyledons</taxon>
        <taxon>Gunneridae</taxon>
        <taxon>Pentapetalae</taxon>
        <taxon>asterids</taxon>
        <taxon>campanulids</taxon>
        <taxon>Asterales</taxon>
        <taxon>Asteraceae</taxon>
        <taxon>Asteroideae</taxon>
        <taxon>Anthemideae</taxon>
        <taxon>Anthemidinae</taxon>
        <taxon>Tanacetum</taxon>
    </lineage>
</organism>
<dbReference type="Proteomes" id="UP001151760">
    <property type="component" value="Unassembled WGS sequence"/>
</dbReference>
<evidence type="ECO:0000313" key="2">
    <source>
        <dbReference type="Proteomes" id="UP001151760"/>
    </source>
</evidence>
<dbReference type="PANTHER" id="PTHR31973">
    <property type="entry name" value="POLYPROTEIN, PUTATIVE-RELATED"/>
    <property type="match status" value="1"/>
</dbReference>
<evidence type="ECO:0000313" key="1">
    <source>
        <dbReference type="EMBL" id="GJT18986.1"/>
    </source>
</evidence>